<evidence type="ECO:0000313" key="4">
    <source>
        <dbReference type="Proteomes" id="UP000192356"/>
    </source>
</evidence>
<dbReference type="Proteomes" id="UP000192501">
    <property type="component" value="Unassembled WGS sequence"/>
</dbReference>
<name>A0A1X0QD11_9MICR</name>
<feature type="region of interest" description="Disordered" evidence="1">
    <location>
        <begin position="66"/>
        <end position="96"/>
    </location>
</feature>
<feature type="compositionally biased region" description="Acidic residues" evidence="1">
    <location>
        <begin position="70"/>
        <end position="96"/>
    </location>
</feature>
<dbReference type="VEuPathDB" id="MicrosporidiaDB:HERIO_451"/>
<protein>
    <submittedName>
        <fullName evidence="2">Uncharacterized protein</fullName>
    </submittedName>
</protein>
<sequence length="96" mass="11419">MEFNYSKNLKPELIEIEKKIREQIKETNNDITYEVLCQELANYFKNETFIKNEIVEIADEFDQENLQTDAIDESEQTSLVDELDYQMDDNSDDDIL</sequence>
<comment type="caution">
    <text evidence="2">The sequence shown here is derived from an EMBL/GenBank/DDBJ whole genome shotgun (WGS) entry which is preliminary data.</text>
</comment>
<dbReference type="Proteomes" id="UP000192356">
    <property type="component" value="Unassembled WGS sequence"/>
</dbReference>
<dbReference type="EMBL" id="LVKB01000014">
    <property type="protein sequence ID" value="ORD97668.1"/>
    <property type="molecule type" value="Genomic_DNA"/>
</dbReference>
<evidence type="ECO:0000313" key="3">
    <source>
        <dbReference type="EMBL" id="ORD98665.1"/>
    </source>
</evidence>
<accession>A0A1X0QD11</accession>
<reference evidence="4 5" key="1">
    <citation type="journal article" date="2017" name="Environ. Microbiol.">
        <title>Decay of the glycolytic pathway and adaptation to intranuclear parasitism within Enterocytozoonidae microsporidia.</title>
        <authorList>
            <person name="Wiredu Boakye D."/>
            <person name="Jaroenlak P."/>
            <person name="Prachumwat A."/>
            <person name="Williams T.A."/>
            <person name="Bateman K.S."/>
            <person name="Itsathitphaisarn O."/>
            <person name="Sritunyalucksana K."/>
            <person name="Paszkiewicz K.H."/>
            <person name="Moore K.A."/>
            <person name="Stentiford G.D."/>
            <person name="Williams B.A."/>
        </authorList>
    </citation>
    <scope>NUCLEOTIDE SEQUENCE [LARGE SCALE GENOMIC DNA]</scope>
    <source>
        <strain evidence="3">Canceri</strain>
        <strain evidence="5">canceri</strain>
        <strain evidence="2 4">GB1</strain>
    </source>
</reference>
<evidence type="ECO:0000313" key="2">
    <source>
        <dbReference type="EMBL" id="ORD97668.1"/>
    </source>
</evidence>
<evidence type="ECO:0000256" key="1">
    <source>
        <dbReference type="SAM" id="MobiDB-lite"/>
    </source>
</evidence>
<proteinExistence type="predicted"/>
<organism evidence="2 4">
    <name type="scientific">Hepatospora eriocheir</name>
    <dbReference type="NCBI Taxonomy" id="1081669"/>
    <lineage>
        <taxon>Eukaryota</taxon>
        <taxon>Fungi</taxon>
        <taxon>Fungi incertae sedis</taxon>
        <taxon>Microsporidia</taxon>
        <taxon>Hepatosporidae</taxon>
        <taxon>Hepatospora</taxon>
    </lineage>
</organism>
<keyword evidence="4" id="KW-1185">Reference proteome</keyword>
<dbReference type="AlphaFoldDB" id="A0A1X0QD11"/>
<evidence type="ECO:0000313" key="5">
    <source>
        <dbReference type="Proteomes" id="UP000192501"/>
    </source>
</evidence>
<dbReference type="EMBL" id="LTAI01000522">
    <property type="protein sequence ID" value="ORD98665.1"/>
    <property type="molecule type" value="Genomic_DNA"/>
</dbReference>
<gene>
    <name evidence="3" type="ORF">A0H76_2100</name>
    <name evidence="2" type="ORF">HERIO_451</name>
</gene>
<dbReference type="VEuPathDB" id="MicrosporidiaDB:A0H76_2100"/>